<dbReference type="HOGENOM" id="CLU_1894306_0_0_4"/>
<dbReference type="eggNOG" id="COG0297">
    <property type="taxonomic scope" value="Bacteria"/>
</dbReference>
<name>A4SZY7_POLAQ</name>
<dbReference type="KEGG" id="pnu:Pnuc_1838"/>
<dbReference type="Proteomes" id="UP000000231">
    <property type="component" value="Chromosome"/>
</dbReference>
<evidence type="ECO:0000313" key="2">
    <source>
        <dbReference type="Proteomes" id="UP000000231"/>
    </source>
</evidence>
<keyword evidence="2" id="KW-1185">Reference proteome</keyword>
<dbReference type="GeneID" id="31482227"/>
<organism evidence="1 2">
    <name type="scientific">Polynucleobacter asymbioticus (strain DSM 18221 / CIP 109841 / QLW-P1DMWA-1)</name>
    <name type="common">Polynucleobacter necessarius subsp. asymbioticus</name>
    <dbReference type="NCBI Taxonomy" id="312153"/>
    <lineage>
        <taxon>Bacteria</taxon>
        <taxon>Pseudomonadati</taxon>
        <taxon>Pseudomonadota</taxon>
        <taxon>Betaproteobacteria</taxon>
        <taxon>Burkholderiales</taxon>
        <taxon>Burkholderiaceae</taxon>
        <taxon>Polynucleobacter</taxon>
    </lineage>
</organism>
<dbReference type="AlphaFoldDB" id="A4SZY7"/>
<reference evidence="1 2" key="1">
    <citation type="journal article" date="2012" name="Stand. Genomic Sci.">
        <title>Complete genome sequence of Polynucleobacter necessarius subsp. asymbioticus type strain (QLW-P1DMWA-1(T)).</title>
        <authorList>
            <person name="Meincke L."/>
            <person name="Copeland A."/>
            <person name="Lapidus A."/>
            <person name="Lucas S."/>
            <person name="Berry K.W."/>
            <person name="Del Rio T.G."/>
            <person name="Hammon N."/>
            <person name="Dalin E."/>
            <person name="Tice H."/>
            <person name="Pitluck S."/>
            <person name="Richardson P."/>
            <person name="Bruce D."/>
            <person name="Goodwin L."/>
            <person name="Han C."/>
            <person name="Tapia R."/>
            <person name="Detter J.C."/>
            <person name="Schmutz J."/>
            <person name="Brettin T."/>
            <person name="Larimer F."/>
            <person name="Land M."/>
            <person name="Hauser L."/>
            <person name="Kyrpides N.C."/>
            <person name="Ivanova N."/>
            <person name="Goker M."/>
            <person name="Woyke T."/>
            <person name="Wu Q.L."/>
            <person name="Pockl M."/>
            <person name="Hahn M.W."/>
            <person name="Klenk H.P."/>
        </authorList>
    </citation>
    <scope>NUCLEOTIDE SEQUENCE [LARGE SCALE GENOMIC DNA]</scope>
    <source>
        <strain evidence="2">DSM 18221 / CIP 109841 / QLW-P1DMWA-1</strain>
    </source>
</reference>
<dbReference type="RefSeq" id="WP_011903674.1">
    <property type="nucleotide sequence ID" value="NC_009379.1"/>
</dbReference>
<accession>A4SZY7</accession>
<protein>
    <submittedName>
        <fullName evidence="1">Uncharacterized protein</fullName>
    </submittedName>
</protein>
<gene>
    <name evidence="1" type="ordered locus">Pnuc_1838</name>
</gene>
<dbReference type="EMBL" id="CP000655">
    <property type="protein sequence ID" value="ABP35051.1"/>
    <property type="molecule type" value="Genomic_DNA"/>
</dbReference>
<proteinExistence type="predicted"/>
<evidence type="ECO:0000313" key="1">
    <source>
        <dbReference type="EMBL" id="ABP35051.1"/>
    </source>
</evidence>
<sequence>MDNIYKAQDYIKDFVSKIILPTYKFNDWKESLVLSRNKDKDALNKKWDIFGNAFVPFWIEPDIISAGDWVPALMLTYRWTIKDIQVGVRFTIVNNEIQYVEITDMFAVAEHFGKDFDFIKEFEKSVVLIKLLSS</sequence>